<dbReference type="EMBL" id="AJLO02000029">
    <property type="protein sequence ID" value="KOE98363.1"/>
    <property type="molecule type" value="Genomic_DNA"/>
</dbReference>
<dbReference type="RefSeq" id="WP_010482521.1">
    <property type="nucleotide sequence ID" value="NZ_AJLO02000029.1"/>
</dbReference>
<dbReference type="OrthoDB" id="5295974at2"/>
<evidence type="ECO:0000313" key="1">
    <source>
        <dbReference type="EMBL" id="KOE98363.1"/>
    </source>
</evidence>
<dbReference type="AlphaFoldDB" id="A0A0L8A7J1"/>
<gene>
    <name evidence="1" type="ORF">W7K_14865</name>
</gene>
<protein>
    <submittedName>
        <fullName evidence="1">Phosphoglycerate mutase</fullName>
    </submittedName>
</protein>
<comment type="caution">
    <text evidence="1">The sequence shown here is derived from an EMBL/GenBank/DDBJ whole genome shotgun (WGS) entry which is preliminary data.</text>
</comment>
<accession>A0A0L8A7J1</accession>
<proteinExistence type="predicted"/>
<organism evidence="1 2">
    <name type="scientific">Stenotrophomonas geniculata N1</name>
    <dbReference type="NCBI Taxonomy" id="1167641"/>
    <lineage>
        <taxon>Bacteria</taxon>
        <taxon>Pseudomonadati</taxon>
        <taxon>Pseudomonadota</taxon>
        <taxon>Gammaproteobacteria</taxon>
        <taxon>Lysobacterales</taxon>
        <taxon>Lysobacteraceae</taxon>
        <taxon>Stenotrophomonas</taxon>
    </lineage>
</organism>
<evidence type="ECO:0000313" key="2">
    <source>
        <dbReference type="Proteomes" id="UP000036890"/>
    </source>
</evidence>
<reference evidence="1 2" key="1">
    <citation type="journal article" date="2012" name="J. Bacteriol.">
        <title>Genome sequence of a novel nicotine-degrading strain, Pseudomonas geniculata N1.</title>
        <authorList>
            <person name="Tang H."/>
            <person name="Yu H."/>
            <person name="Tai C."/>
            <person name="Huang K."/>
            <person name="Liu Y."/>
            <person name="Wang L."/>
            <person name="Yao Y."/>
            <person name="Wu G."/>
            <person name="Xu P."/>
        </authorList>
    </citation>
    <scope>NUCLEOTIDE SEQUENCE [LARGE SCALE GENOMIC DNA]</scope>
    <source>
        <strain evidence="1 2">N1</strain>
    </source>
</reference>
<dbReference type="Proteomes" id="UP000036890">
    <property type="component" value="Unassembled WGS sequence"/>
</dbReference>
<dbReference type="PIRSF" id="PIRSF015283">
    <property type="entry name" value="Regulatory_RpfE"/>
    <property type="match status" value="1"/>
</dbReference>
<name>A0A0L8A7J1_9GAMM</name>
<dbReference type="InterPro" id="IPR016631">
    <property type="entry name" value="Regulatory_RpfE"/>
</dbReference>
<sequence length="306" mass="33637">MATATLLLPARSRFAAAALPDDVARALGRATTVQVAPGERAQLTRHFTVAAPHWPVAALTRQRDVGDAAGACWLRADPACMVPDMHGARMMAYGETLRPTLADCLALLPVLQPLFADAGFVLDAPDPSRWYLRLPIDLALPDFDSPDEVLGDDLFSHLPEGEGGRRWRALMTEAQVLLHNHSWNQQRAAQGQQPINSLWFWGGGVMPVSVSTPHAQVRSRDALLQGLALAAGVAVDGEQAVDALVDLRQLRSLQQLGNEAIRPLLAALKRGELQRLVLDFEDGLQFQLDRGQRWQFWKKPRQLHDA</sequence>